<dbReference type="EMBL" id="CP104395">
    <property type="protein sequence ID" value="WEL19740.1"/>
    <property type="molecule type" value="Genomic_DNA"/>
</dbReference>
<evidence type="ECO:0000256" key="12">
    <source>
        <dbReference type="SAM" id="MobiDB-lite"/>
    </source>
</evidence>
<dbReference type="RefSeq" id="WP_347721572.1">
    <property type="nucleotide sequence ID" value="NZ_CP104395.1"/>
</dbReference>
<evidence type="ECO:0000256" key="1">
    <source>
        <dbReference type="ARBA" id="ARBA00003058"/>
    </source>
</evidence>
<evidence type="ECO:0000256" key="10">
    <source>
        <dbReference type="ARBA" id="ARBA00035225"/>
    </source>
</evidence>
<keyword evidence="9" id="KW-0687">Ribonucleoprotein</keyword>
<keyword evidence="14" id="KW-1185">Reference proteome</keyword>
<evidence type="ECO:0000256" key="7">
    <source>
        <dbReference type="ARBA" id="ARBA00022884"/>
    </source>
</evidence>
<comment type="function">
    <text evidence="1">Binds to the 23S rRNA.</text>
</comment>
<keyword evidence="3" id="KW-0479">Metal-binding</keyword>
<dbReference type="InterPro" id="IPR011331">
    <property type="entry name" value="Ribosomal_eL37/eL43"/>
</dbReference>
<dbReference type="InterPro" id="IPR001569">
    <property type="entry name" value="Ribosomal_eL37"/>
</dbReference>
<evidence type="ECO:0000256" key="11">
    <source>
        <dbReference type="ARBA" id="ARBA00035374"/>
    </source>
</evidence>
<evidence type="ECO:0000256" key="3">
    <source>
        <dbReference type="ARBA" id="ARBA00022723"/>
    </source>
</evidence>
<evidence type="ECO:0000256" key="5">
    <source>
        <dbReference type="ARBA" id="ARBA00022771"/>
    </source>
</evidence>
<dbReference type="SUPFAM" id="SSF57829">
    <property type="entry name" value="Zn-binding ribosomal proteins"/>
    <property type="match status" value="1"/>
</dbReference>
<dbReference type="Gene3D" id="2.20.25.30">
    <property type="match status" value="1"/>
</dbReference>
<keyword evidence="8 13" id="KW-0689">Ribosomal protein</keyword>
<dbReference type="GO" id="GO:0005840">
    <property type="term" value="C:ribosome"/>
    <property type="evidence" value="ECO:0007669"/>
    <property type="project" value="UniProtKB-KW"/>
</dbReference>
<dbReference type="Pfam" id="PF01907">
    <property type="entry name" value="Ribosomal_L37e"/>
    <property type="match status" value="1"/>
</dbReference>
<evidence type="ECO:0000256" key="8">
    <source>
        <dbReference type="ARBA" id="ARBA00022980"/>
    </source>
</evidence>
<evidence type="ECO:0000313" key="13">
    <source>
        <dbReference type="EMBL" id="WEL19740.1"/>
    </source>
</evidence>
<keyword evidence="7" id="KW-0694">RNA-binding</keyword>
<keyword evidence="6" id="KW-0862">Zinc</keyword>
<proteinExistence type="inferred from homology"/>
<reference evidence="13 14" key="1">
    <citation type="submission" date="2022-09" db="EMBL/GenBank/DDBJ databases">
        <title>Xylan utilization by haloarchaea-nanohaloarchaea associations.</title>
        <authorList>
            <person name="Yakimov M."/>
        </authorList>
    </citation>
    <scope>NUCLEOTIDE SEQUENCE [LARGE SCALE GENOMIC DNA]</scope>
    <source>
        <strain evidence="13 14">SVXNc</strain>
    </source>
</reference>
<accession>A0ABY8CI97</accession>
<name>A0ABY8CI97_9ARCH</name>
<dbReference type="Proteomes" id="UP001218034">
    <property type="component" value="Chromosome"/>
</dbReference>
<gene>
    <name evidence="13" type="primary">rpl37a</name>
    <name evidence="13" type="ORF">SVXNc_0726</name>
</gene>
<feature type="region of interest" description="Disordered" evidence="12">
    <location>
        <begin position="34"/>
        <end position="53"/>
    </location>
</feature>
<evidence type="ECO:0000256" key="6">
    <source>
        <dbReference type="ARBA" id="ARBA00022833"/>
    </source>
</evidence>
<sequence length="53" mass="6085">MGLNTGKRNKKLHGKCRRCGSKSFHLRKKECSSCGFGKSAKRQDFDKKKKRKA</sequence>
<comment type="similarity">
    <text evidence="2">Belongs to the eukaryotic ribosomal protein eL37 family.</text>
</comment>
<keyword evidence="4" id="KW-0699">rRNA-binding</keyword>
<evidence type="ECO:0000256" key="4">
    <source>
        <dbReference type="ARBA" id="ARBA00022730"/>
    </source>
</evidence>
<evidence type="ECO:0000313" key="14">
    <source>
        <dbReference type="Proteomes" id="UP001218034"/>
    </source>
</evidence>
<organism evidence="13 14">
    <name type="scientific">Candidatus Nanohalococcus occultus</name>
    <dbReference type="NCBI Taxonomy" id="2978047"/>
    <lineage>
        <taxon>Archaea</taxon>
        <taxon>Candidatus Nanohalarchaeota</taxon>
        <taxon>Candidatus Nanohalarchaeota incertae sedis</taxon>
        <taxon>Candidatus Nanohalococcus</taxon>
    </lineage>
</organism>
<evidence type="ECO:0000256" key="9">
    <source>
        <dbReference type="ARBA" id="ARBA00023274"/>
    </source>
</evidence>
<dbReference type="InterPro" id="IPR011332">
    <property type="entry name" value="Ribosomal_zn-bd"/>
</dbReference>
<keyword evidence="5" id="KW-0863">Zinc-finger</keyword>
<evidence type="ECO:0000256" key="2">
    <source>
        <dbReference type="ARBA" id="ARBA00009805"/>
    </source>
</evidence>
<dbReference type="GeneID" id="98290782"/>
<protein>
    <recommendedName>
        <fullName evidence="10">Large ribosomal subunit protein eL37</fullName>
    </recommendedName>
    <alternativeName>
        <fullName evidence="11">50S ribosomal protein L37e</fullName>
    </alternativeName>
</protein>